<evidence type="ECO:0008006" key="4">
    <source>
        <dbReference type="Google" id="ProtNLM"/>
    </source>
</evidence>
<sequence length="66" mass="6995">MPPWPNPLVCCLSGLRCCSARSVCALTEQYCICHNLAGKEIRLPVASSSAAFGAVLMGNENQVKAN</sequence>
<feature type="signal peptide" evidence="1">
    <location>
        <begin position="1"/>
        <end position="20"/>
    </location>
</feature>
<accession>A0A4U5PIX4</accession>
<protein>
    <recommendedName>
        <fullName evidence="4">Secreted protein</fullName>
    </recommendedName>
</protein>
<gene>
    <name evidence="2" type="ORF">L596_010590</name>
</gene>
<evidence type="ECO:0000313" key="3">
    <source>
        <dbReference type="Proteomes" id="UP000298663"/>
    </source>
</evidence>
<keyword evidence="1" id="KW-0732">Signal</keyword>
<reference evidence="2 3" key="1">
    <citation type="journal article" date="2015" name="Genome Biol.">
        <title>Comparative genomics of Steinernema reveals deeply conserved gene regulatory networks.</title>
        <authorList>
            <person name="Dillman A.R."/>
            <person name="Macchietto M."/>
            <person name="Porter C.F."/>
            <person name="Rogers A."/>
            <person name="Williams B."/>
            <person name="Antoshechkin I."/>
            <person name="Lee M.M."/>
            <person name="Goodwin Z."/>
            <person name="Lu X."/>
            <person name="Lewis E.E."/>
            <person name="Goodrich-Blair H."/>
            <person name="Stock S.P."/>
            <person name="Adams B.J."/>
            <person name="Sternberg P.W."/>
            <person name="Mortazavi A."/>
        </authorList>
    </citation>
    <scope>NUCLEOTIDE SEQUENCE [LARGE SCALE GENOMIC DNA]</scope>
    <source>
        <strain evidence="2 3">ALL</strain>
    </source>
</reference>
<proteinExistence type="predicted"/>
<dbReference type="AlphaFoldDB" id="A0A4U5PIX4"/>
<dbReference type="EMBL" id="AZBU02000002">
    <property type="protein sequence ID" value="TKR96589.1"/>
    <property type="molecule type" value="Genomic_DNA"/>
</dbReference>
<organism evidence="2 3">
    <name type="scientific">Steinernema carpocapsae</name>
    <name type="common">Entomopathogenic nematode</name>
    <dbReference type="NCBI Taxonomy" id="34508"/>
    <lineage>
        <taxon>Eukaryota</taxon>
        <taxon>Metazoa</taxon>
        <taxon>Ecdysozoa</taxon>
        <taxon>Nematoda</taxon>
        <taxon>Chromadorea</taxon>
        <taxon>Rhabditida</taxon>
        <taxon>Tylenchina</taxon>
        <taxon>Panagrolaimomorpha</taxon>
        <taxon>Strongyloidoidea</taxon>
        <taxon>Steinernematidae</taxon>
        <taxon>Steinernema</taxon>
    </lineage>
</organism>
<evidence type="ECO:0000313" key="2">
    <source>
        <dbReference type="EMBL" id="TKR96589.1"/>
    </source>
</evidence>
<feature type="chain" id="PRO_5020635590" description="Secreted protein" evidence="1">
    <location>
        <begin position="21"/>
        <end position="66"/>
    </location>
</feature>
<evidence type="ECO:0000256" key="1">
    <source>
        <dbReference type="SAM" id="SignalP"/>
    </source>
</evidence>
<comment type="caution">
    <text evidence="2">The sequence shown here is derived from an EMBL/GenBank/DDBJ whole genome shotgun (WGS) entry which is preliminary data.</text>
</comment>
<reference evidence="2 3" key="2">
    <citation type="journal article" date="2019" name="G3 (Bethesda)">
        <title>Hybrid Assembly of the Genome of the Entomopathogenic Nematode Steinernema carpocapsae Identifies the X-Chromosome.</title>
        <authorList>
            <person name="Serra L."/>
            <person name="Macchietto M."/>
            <person name="Macias-Munoz A."/>
            <person name="McGill C.J."/>
            <person name="Rodriguez I.M."/>
            <person name="Rodriguez B."/>
            <person name="Murad R."/>
            <person name="Mortazavi A."/>
        </authorList>
    </citation>
    <scope>NUCLEOTIDE SEQUENCE [LARGE SCALE GENOMIC DNA]</scope>
    <source>
        <strain evidence="2 3">ALL</strain>
    </source>
</reference>
<dbReference type="Proteomes" id="UP000298663">
    <property type="component" value="Unassembled WGS sequence"/>
</dbReference>
<keyword evidence="3" id="KW-1185">Reference proteome</keyword>
<name>A0A4U5PIX4_STECR</name>